<proteinExistence type="predicted"/>
<reference evidence="1 2" key="1">
    <citation type="submission" date="2012-11" db="EMBL/GenBank/DDBJ databases">
        <authorList>
            <person name="Linke B."/>
        </authorList>
    </citation>
    <scope>NUCLEOTIDE SEQUENCE [LARGE SCALE GENOMIC DNA]</scope>
    <source>
        <strain evidence="2">CFBP 1232</strain>
    </source>
</reference>
<organism evidence="1 2">
    <name type="scientific">Erwinia amylovora NBRC 12687 = CFBP 1232</name>
    <dbReference type="NCBI Taxonomy" id="1219359"/>
    <lineage>
        <taxon>Bacteria</taxon>
        <taxon>Pseudomonadati</taxon>
        <taxon>Pseudomonadota</taxon>
        <taxon>Gammaproteobacteria</taxon>
        <taxon>Enterobacterales</taxon>
        <taxon>Erwiniaceae</taxon>
        <taxon>Erwinia</taxon>
    </lineage>
</organism>
<protein>
    <recommendedName>
        <fullName evidence="3">Protein of avirulence locus ImpE</fullName>
    </recommendedName>
</protein>
<dbReference type="Proteomes" id="UP000013111">
    <property type="component" value="Unassembled WGS sequence"/>
</dbReference>
<evidence type="ECO:0000313" key="2">
    <source>
        <dbReference type="Proteomes" id="UP000013111"/>
    </source>
</evidence>
<dbReference type="AlphaFoldDB" id="A0A831ETQ6"/>
<dbReference type="RefSeq" id="WP_004159882.1">
    <property type="nucleotide sequence ID" value="NZ_BAYW01000026.1"/>
</dbReference>
<dbReference type="SUPFAM" id="SSF144059">
    <property type="entry name" value="ImpE-like"/>
    <property type="match status" value="1"/>
</dbReference>
<dbReference type="Gene3D" id="1.25.40.10">
    <property type="entry name" value="Tetratricopeptide repeat domain"/>
    <property type="match status" value="1"/>
</dbReference>
<evidence type="ECO:0008006" key="3">
    <source>
        <dbReference type="Google" id="ProtNLM"/>
    </source>
</evidence>
<dbReference type="InterPro" id="IPR009211">
    <property type="entry name" value="TagJ"/>
</dbReference>
<dbReference type="Pfam" id="PF07024">
    <property type="entry name" value="ImpE"/>
    <property type="match status" value="1"/>
</dbReference>
<dbReference type="InterPro" id="IPR011990">
    <property type="entry name" value="TPR-like_helical_dom_sf"/>
</dbReference>
<gene>
    <name evidence="1" type="ORF">BN437_3115</name>
</gene>
<comment type="caution">
    <text evidence="1">The sequence shown here is derived from an EMBL/GenBank/DDBJ whole genome shotgun (WGS) entry which is preliminary data.</text>
</comment>
<accession>A0A831ETQ6</accession>
<dbReference type="PIRSF" id="PIRSF029288">
    <property type="entry name" value="SciE_ImpE"/>
    <property type="match status" value="1"/>
</dbReference>
<name>A0A831ETQ6_ERWAM</name>
<dbReference type="GeneID" id="97607160"/>
<sequence length="273" mass="29898">MHSLQYLMDGQSLAETLARLESQIKRQPGDADLRASFVQLLCLAGNWSRAQTQLKSWLALKPQAQPTVTLLEQAINGERQRAAVFAGEATPRMPGAAWNWAEQLLAALAADAGGDNAEAQRLRAAAIDAAQLNPGQLTHQGEQHAFAWLADGDGRLGPVCELIANGQYSWLPFGAISEMRFQAPVSVTDLVWRHTLVRLVDGSEQVCQIPVRYPFGEQADDRYRLATLTEWQPLAGDDQQFSGHGQKCWFSADGEFPLLGMETLAFSDAEPAL</sequence>
<reference evidence="1 2" key="2">
    <citation type="submission" date="2013-04" db="EMBL/GenBank/DDBJ databases">
        <title>Comparative genomics of 12 strains of Erwinia amylovora identifies a pan-genome with a large conserved core and provides insights into host specificity.</title>
        <authorList>
            <person name="Mann R.A."/>
            <person name="Smits T.H.M."/>
            <person name="Buehlmann A."/>
            <person name="Blom J."/>
            <person name="Goesmann A."/>
            <person name="Frey J.E."/>
            <person name="Plummer K.M."/>
            <person name="Beer S.V."/>
            <person name="Luck J."/>
            <person name="Duffy B."/>
            <person name="Rodoni B."/>
        </authorList>
    </citation>
    <scope>NUCLEOTIDE SEQUENCE [LARGE SCALE GENOMIC DNA]</scope>
    <source>
        <strain evidence="2">CFBP 1232</strain>
    </source>
</reference>
<evidence type="ECO:0000313" key="1">
    <source>
        <dbReference type="EMBL" id="CCO95025.1"/>
    </source>
</evidence>
<dbReference type="SMR" id="A0A831ETQ6"/>
<dbReference type="EMBL" id="CAPB01000037">
    <property type="protein sequence ID" value="CCO95025.1"/>
    <property type="molecule type" value="Genomic_DNA"/>
</dbReference>